<dbReference type="PANTHER" id="PTHR23501">
    <property type="entry name" value="MAJOR FACILITATOR SUPERFAMILY"/>
    <property type="match status" value="1"/>
</dbReference>
<feature type="transmembrane region" description="Helical" evidence="6">
    <location>
        <begin position="153"/>
        <end position="176"/>
    </location>
</feature>
<name>A0A2T3XVB0_9BURK</name>
<keyword evidence="2" id="KW-0813">Transport</keyword>
<dbReference type="PANTHER" id="PTHR23501:SF191">
    <property type="entry name" value="VACUOLAR BASIC AMINO ACID TRANSPORTER 4"/>
    <property type="match status" value="1"/>
</dbReference>
<evidence type="ECO:0000313" key="9">
    <source>
        <dbReference type="Proteomes" id="UP000240638"/>
    </source>
</evidence>
<keyword evidence="5 6" id="KW-0472">Membrane</keyword>
<feature type="transmembrane region" description="Helical" evidence="6">
    <location>
        <begin position="60"/>
        <end position="79"/>
    </location>
</feature>
<evidence type="ECO:0000256" key="5">
    <source>
        <dbReference type="ARBA" id="ARBA00023136"/>
    </source>
</evidence>
<gene>
    <name evidence="8" type="ORF">C9I57_10985</name>
</gene>
<evidence type="ECO:0000256" key="2">
    <source>
        <dbReference type="ARBA" id="ARBA00022448"/>
    </source>
</evidence>
<evidence type="ECO:0000259" key="7">
    <source>
        <dbReference type="PROSITE" id="PS50850"/>
    </source>
</evidence>
<evidence type="ECO:0000313" key="8">
    <source>
        <dbReference type="EMBL" id="PTB20402.1"/>
    </source>
</evidence>
<dbReference type="GO" id="GO:0005886">
    <property type="term" value="C:plasma membrane"/>
    <property type="evidence" value="ECO:0007669"/>
    <property type="project" value="TreeGrafter"/>
</dbReference>
<feature type="transmembrane region" description="Helical" evidence="6">
    <location>
        <begin position="238"/>
        <end position="261"/>
    </location>
</feature>
<protein>
    <submittedName>
        <fullName evidence="8">MFS transporter</fullName>
    </submittedName>
</protein>
<feature type="transmembrane region" description="Helical" evidence="6">
    <location>
        <begin position="281"/>
        <end position="303"/>
    </location>
</feature>
<dbReference type="Proteomes" id="UP000240638">
    <property type="component" value="Unassembled WGS sequence"/>
</dbReference>
<dbReference type="PROSITE" id="PS50850">
    <property type="entry name" value="MFS"/>
    <property type="match status" value="1"/>
</dbReference>
<accession>A0A2T3XVB0</accession>
<feature type="transmembrane region" description="Helical" evidence="6">
    <location>
        <begin position="116"/>
        <end position="141"/>
    </location>
</feature>
<dbReference type="EMBL" id="PYUC01000005">
    <property type="protein sequence ID" value="PTB20402.1"/>
    <property type="molecule type" value="Genomic_DNA"/>
</dbReference>
<dbReference type="Gene3D" id="1.20.1720.10">
    <property type="entry name" value="Multidrug resistance protein D"/>
    <property type="match status" value="1"/>
</dbReference>
<dbReference type="InterPro" id="IPR036259">
    <property type="entry name" value="MFS_trans_sf"/>
</dbReference>
<dbReference type="AlphaFoldDB" id="A0A2T3XVB0"/>
<feature type="transmembrane region" description="Helical" evidence="6">
    <location>
        <begin position="213"/>
        <end position="232"/>
    </location>
</feature>
<dbReference type="Pfam" id="PF07690">
    <property type="entry name" value="MFS_1"/>
    <property type="match status" value="1"/>
</dbReference>
<keyword evidence="3 6" id="KW-0812">Transmembrane</keyword>
<dbReference type="InterPro" id="IPR020846">
    <property type="entry name" value="MFS_dom"/>
</dbReference>
<dbReference type="InterPro" id="IPR011701">
    <property type="entry name" value="MFS"/>
</dbReference>
<sequence>MEGTEGLSAPARAASPVRSFRELLLAMLGIGLVNMLVALDQTVVSTALPSIVADLKGAEYYAWIASVYLLASVVSVPIFGRLGDYFGRKGFVIASITTFTLASALCGLALNVETLVFARALQGIGGGMMVGTAFASIPDLFPDPHARVRWQVVMAGSYGIATAAGPFLGGFLSSTYGWRSTFLVNLPVGLAGLYIVIRYLPRIEHGGKARAKLDWLGAAFLSVLLASLQMGIERLPTNGFGLSTLTFCAIAIGSCIALYAWEKRHAQPILPIDLFADRNLVLLFLLSFAAGFAMFSMLFFMPLLLQTGFGMTPQAAGLAVTPLPVCLALGSMVNTRIVTRLRVPMSIVTLGYALIGAGCFGATLLGGTSPHLLGAVSMAAAGVGLGFILNNLNVFSQELSGRTRFGIITGLIQSTRMVGGMLGTATIGTLVARSLARVVADANHAALEQGQSAVVRAIHMGFAIDVVVMCGAVYCTRRLVGVRLRRSSVQSPLAE</sequence>
<reference evidence="8 9" key="1">
    <citation type="submission" date="2018-03" db="EMBL/GenBank/DDBJ databases">
        <title>Whole genome analyses suggest that Burkholderia sensu lato contains two further novel genera in the rhizoxinica-symbiotica group Mycetohabitans gen. nov., and Trinickia gen. nov.: implications for the evolution of diazotrophy and nodulation in the Burkholderiaceae.</title>
        <authorList>
            <person name="Estrada De Los Santos P."/>
            <person name="Palmer M."/>
            <person name="Chavez-Ramirez B."/>
            <person name="Steenkamp E.T."/>
            <person name="Hirsch A.M."/>
            <person name="Manyaka P."/>
            <person name="Maluk M."/>
            <person name="Lafos M."/>
            <person name="Crook M."/>
            <person name="Gross E."/>
            <person name="Simon M.F."/>
            <person name="Bueno Dos Reis Junior F."/>
            <person name="Poole P.S."/>
            <person name="Venter S.N."/>
            <person name="James E.K."/>
        </authorList>
    </citation>
    <scope>NUCLEOTIDE SEQUENCE [LARGE SCALE GENOMIC DNA]</scope>
    <source>
        <strain evidence="8 9">JPY-366</strain>
    </source>
</reference>
<feature type="transmembrane region" description="Helical" evidence="6">
    <location>
        <begin position="91"/>
        <end position="110"/>
    </location>
</feature>
<organism evidence="8 9">
    <name type="scientific">Trinickia symbiotica</name>
    <dbReference type="NCBI Taxonomy" id="863227"/>
    <lineage>
        <taxon>Bacteria</taxon>
        <taxon>Pseudomonadati</taxon>
        <taxon>Pseudomonadota</taxon>
        <taxon>Betaproteobacteria</taxon>
        <taxon>Burkholderiales</taxon>
        <taxon>Burkholderiaceae</taxon>
        <taxon>Trinickia</taxon>
    </lineage>
</organism>
<comment type="subcellular location">
    <subcellularLocation>
        <location evidence="1">Endomembrane system</location>
        <topology evidence="1">Multi-pass membrane protein</topology>
    </subcellularLocation>
</comment>
<feature type="transmembrane region" description="Helical" evidence="6">
    <location>
        <begin position="182"/>
        <end position="201"/>
    </location>
</feature>
<dbReference type="SUPFAM" id="SSF103473">
    <property type="entry name" value="MFS general substrate transporter"/>
    <property type="match status" value="1"/>
</dbReference>
<evidence type="ECO:0000256" key="1">
    <source>
        <dbReference type="ARBA" id="ARBA00004127"/>
    </source>
</evidence>
<proteinExistence type="predicted"/>
<dbReference type="Gene3D" id="1.20.1250.20">
    <property type="entry name" value="MFS general substrate transporter like domains"/>
    <property type="match status" value="1"/>
</dbReference>
<feature type="transmembrane region" description="Helical" evidence="6">
    <location>
        <begin position="372"/>
        <end position="396"/>
    </location>
</feature>
<feature type="transmembrane region" description="Helical" evidence="6">
    <location>
        <begin position="315"/>
        <end position="333"/>
    </location>
</feature>
<evidence type="ECO:0000256" key="3">
    <source>
        <dbReference type="ARBA" id="ARBA00022692"/>
    </source>
</evidence>
<feature type="domain" description="Major facilitator superfamily (MFS) profile" evidence="7">
    <location>
        <begin position="26"/>
        <end position="489"/>
    </location>
</feature>
<evidence type="ECO:0000256" key="4">
    <source>
        <dbReference type="ARBA" id="ARBA00022989"/>
    </source>
</evidence>
<dbReference type="GO" id="GO:0012505">
    <property type="term" value="C:endomembrane system"/>
    <property type="evidence" value="ECO:0007669"/>
    <property type="project" value="UniProtKB-SubCell"/>
</dbReference>
<feature type="transmembrane region" description="Helical" evidence="6">
    <location>
        <begin position="23"/>
        <end position="48"/>
    </location>
</feature>
<feature type="transmembrane region" description="Helical" evidence="6">
    <location>
        <begin position="345"/>
        <end position="366"/>
    </location>
</feature>
<comment type="caution">
    <text evidence="8">The sequence shown here is derived from an EMBL/GenBank/DDBJ whole genome shotgun (WGS) entry which is preliminary data.</text>
</comment>
<evidence type="ECO:0000256" key="6">
    <source>
        <dbReference type="SAM" id="Phobius"/>
    </source>
</evidence>
<feature type="transmembrane region" description="Helical" evidence="6">
    <location>
        <begin position="417"/>
        <end position="436"/>
    </location>
</feature>
<keyword evidence="4 6" id="KW-1133">Transmembrane helix</keyword>
<dbReference type="GO" id="GO:0022857">
    <property type="term" value="F:transmembrane transporter activity"/>
    <property type="evidence" value="ECO:0007669"/>
    <property type="project" value="InterPro"/>
</dbReference>
<feature type="transmembrane region" description="Helical" evidence="6">
    <location>
        <begin position="456"/>
        <end position="476"/>
    </location>
</feature>